<reference evidence="1" key="1">
    <citation type="submission" date="2021-03" db="EMBL/GenBank/DDBJ databases">
        <title>Draft genome sequence of rust myrtle Austropuccinia psidii MF-1, a brazilian biotype.</title>
        <authorList>
            <person name="Quecine M.C."/>
            <person name="Pachon D.M.R."/>
            <person name="Bonatelli M.L."/>
            <person name="Correr F.H."/>
            <person name="Franceschini L.M."/>
            <person name="Leite T.F."/>
            <person name="Margarido G.R.A."/>
            <person name="Almeida C.A."/>
            <person name="Ferrarezi J.A."/>
            <person name="Labate C.A."/>
        </authorList>
    </citation>
    <scope>NUCLEOTIDE SEQUENCE</scope>
    <source>
        <strain evidence="1">MF-1</strain>
    </source>
</reference>
<protein>
    <submittedName>
        <fullName evidence="1">Uncharacterized protein</fullName>
    </submittedName>
</protein>
<dbReference type="EMBL" id="AVOT02006521">
    <property type="protein sequence ID" value="MBW0481795.1"/>
    <property type="molecule type" value="Genomic_DNA"/>
</dbReference>
<organism evidence="1 2">
    <name type="scientific">Austropuccinia psidii MF-1</name>
    <dbReference type="NCBI Taxonomy" id="1389203"/>
    <lineage>
        <taxon>Eukaryota</taxon>
        <taxon>Fungi</taxon>
        <taxon>Dikarya</taxon>
        <taxon>Basidiomycota</taxon>
        <taxon>Pucciniomycotina</taxon>
        <taxon>Pucciniomycetes</taxon>
        <taxon>Pucciniales</taxon>
        <taxon>Sphaerophragmiaceae</taxon>
        <taxon>Austropuccinia</taxon>
    </lineage>
</organism>
<accession>A0A9Q3GX64</accession>
<dbReference type="AlphaFoldDB" id="A0A9Q3GX64"/>
<sequence>MWLNLDASLSKENCQKARDKLIHVVEDIHHCNGAECNLTTLVPCSVCSSIKMLQLEVKFKKCVFCSKCFSLYDAELAPEECGYQACLTSQPCGTDLFLSLRILQEAPDKVFAKDLKVPSPQWTLGKIFPQNKPRLRVPKLVFIAQSLVDWIKWFLNIPQMEEMIHKWKDKFVSQPPESIVDVAQGSLWQTIFPKEPRGHQASMGVIALKCLNLPPRLHYQPTFTYLSRISPGPNQPNRFTISNILGPLVNQLLEFNQGIMIHTPKSPKGRKVIVKLSALIGDVVATHKVAGFMSHSENSFCSWYDITSNQKKELKLGRCQSGQDVHNTSFAYHELASHTKREK</sequence>
<proteinExistence type="predicted"/>
<keyword evidence="2" id="KW-1185">Reference proteome</keyword>
<dbReference type="Proteomes" id="UP000765509">
    <property type="component" value="Unassembled WGS sequence"/>
</dbReference>
<name>A0A9Q3GX64_9BASI</name>
<dbReference type="OrthoDB" id="3039677at2759"/>
<comment type="caution">
    <text evidence="1">The sequence shown here is derived from an EMBL/GenBank/DDBJ whole genome shotgun (WGS) entry which is preliminary data.</text>
</comment>
<gene>
    <name evidence="1" type="ORF">O181_021510</name>
</gene>
<evidence type="ECO:0000313" key="1">
    <source>
        <dbReference type="EMBL" id="MBW0481795.1"/>
    </source>
</evidence>
<evidence type="ECO:0000313" key="2">
    <source>
        <dbReference type="Proteomes" id="UP000765509"/>
    </source>
</evidence>